<evidence type="ECO:0000256" key="4">
    <source>
        <dbReference type="RuleBase" id="RU003615"/>
    </source>
</evidence>
<dbReference type="RefSeq" id="WP_009196376.1">
    <property type="nucleotide sequence ID" value="NZ_AODQ01000084.1"/>
</dbReference>
<dbReference type="EC" id="3.2.1.1" evidence="5"/>
<keyword evidence="9" id="KW-1185">Reference proteome</keyword>
<dbReference type="PROSITE" id="PS51257">
    <property type="entry name" value="PROKAR_LIPOPROTEIN"/>
    <property type="match status" value="1"/>
</dbReference>
<evidence type="ECO:0000256" key="3">
    <source>
        <dbReference type="ARBA" id="ARBA00023295"/>
    </source>
</evidence>
<dbReference type="Proteomes" id="UP000011910">
    <property type="component" value="Unassembled WGS sequence"/>
</dbReference>
<dbReference type="InterPro" id="IPR045857">
    <property type="entry name" value="O16G_dom_2"/>
</dbReference>
<feature type="signal peptide" evidence="6">
    <location>
        <begin position="1"/>
        <end position="17"/>
    </location>
</feature>
<dbReference type="InterPro" id="IPR006047">
    <property type="entry name" value="GH13_cat_dom"/>
</dbReference>
<feature type="domain" description="Glycosyl hydrolase family 13 catalytic" evidence="7">
    <location>
        <begin position="43"/>
        <end position="438"/>
    </location>
</feature>
<dbReference type="EMBL" id="AODQ01000084">
    <property type="protein sequence ID" value="EMR01887.1"/>
    <property type="molecule type" value="Genomic_DNA"/>
</dbReference>
<evidence type="ECO:0000313" key="8">
    <source>
        <dbReference type="EMBL" id="EMR01887.1"/>
    </source>
</evidence>
<gene>
    <name evidence="8" type="ORF">ADICEAN_02989</name>
</gene>
<dbReference type="eggNOG" id="COG0366">
    <property type="taxonomic scope" value="Bacteria"/>
</dbReference>
<evidence type="ECO:0000259" key="7">
    <source>
        <dbReference type="SMART" id="SM00642"/>
    </source>
</evidence>
<dbReference type="OrthoDB" id="9806009at2"/>
<dbReference type="Pfam" id="PF23915">
    <property type="entry name" value="SusG_C"/>
    <property type="match status" value="1"/>
</dbReference>
<comment type="catalytic activity">
    <reaction evidence="5">
        <text>Endohydrolysis of (1-&gt;4)-alpha-D-glucosidic linkages in polysaccharides containing three or more (1-&gt;4)-alpha-linked D-glucose units.</text>
        <dbReference type="EC" id="3.2.1.1"/>
    </reaction>
</comment>
<dbReference type="CDD" id="cd11316">
    <property type="entry name" value="AmyAc_bac2_AmyA"/>
    <property type="match status" value="1"/>
</dbReference>
<dbReference type="PATRIC" id="fig|1279009.4.peg.3029"/>
<keyword evidence="6" id="KW-0732">Signal</keyword>
<evidence type="ECO:0000256" key="2">
    <source>
        <dbReference type="ARBA" id="ARBA00022801"/>
    </source>
</evidence>
<protein>
    <recommendedName>
        <fullName evidence="5">Alpha-amylase</fullName>
        <ecNumber evidence="5">3.2.1.1</ecNumber>
    </recommendedName>
</protein>
<dbReference type="STRING" id="1279009.ADICEAN_02989"/>
<dbReference type="PANTHER" id="PTHR10357">
    <property type="entry name" value="ALPHA-AMYLASE FAMILY MEMBER"/>
    <property type="match status" value="1"/>
</dbReference>
<dbReference type="Gene3D" id="3.20.20.80">
    <property type="entry name" value="Glycosidases"/>
    <property type="match status" value="1"/>
</dbReference>
<comment type="similarity">
    <text evidence="1 4">Belongs to the glycosyl hydrolase 13 family.</text>
</comment>
<reference evidence="8 9" key="1">
    <citation type="journal article" date="2013" name="Genome Announc.">
        <title>Draft Genome Sequence of Cesiribacter andamanensis Strain AMV16T, Isolated from a Soil Sample from a Mud Volcano in the Andaman Islands, India.</title>
        <authorList>
            <person name="Shivaji S."/>
            <person name="Ara S."/>
            <person name="Begum Z."/>
            <person name="Srinivas T.N."/>
            <person name="Singh A."/>
            <person name="Kumar Pinnaka A."/>
        </authorList>
    </citation>
    <scope>NUCLEOTIDE SEQUENCE [LARGE SCALE GENOMIC DNA]</scope>
    <source>
        <strain evidence="8 9">AMV16</strain>
    </source>
</reference>
<evidence type="ECO:0000256" key="1">
    <source>
        <dbReference type="ARBA" id="ARBA00008061"/>
    </source>
</evidence>
<dbReference type="SMART" id="SM00642">
    <property type="entry name" value="Aamy"/>
    <property type="match status" value="1"/>
</dbReference>
<dbReference type="Gene3D" id="2.60.40.1180">
    <property type="entry name" value="Golgi alpha-mannosidase II"/>
    <property type="match status" value="1"/>
</dbReference>
<dbReference type="SUPFAM" id="SSF51445">
    <property type="entry name" value="(Trans)glycosidases"/>
    <property type="match status" value="1"/>
</dbReference>
<dbReference type="GO" id="GO:0004556">
    <property type="term" value="F:alpha-amylase activity"/>
    <property type="evidence" value="ECO:0007669"/>
    <property type="project" value="UniProtKB-UniRule"/>
</dbReference>
<dbReference type="AlphaFoldDB" id="M7N3L5"/>
<keyword evidence="3 5" id="KW-0326">Glycosidase</keyword>
<evidence type="ECO:0000313" key="9">
    <source>
        <dbReference type="Proteomes" id="UP000011910"/>
    </source>
</evidence>
<dbReference type="PRINTS" id="PR00110">
    <property type="entry name" value="ALPHAAMYLASE"/>
</dbReference>
<comment type="caution">
    <text evidence="8">The sequence shown here is derived from an EMBL/GenBank/DDBJ whole genome shotgun (WGS) entry which is preliminary data.</text>
</comment>
<dbReference type="GO" id="GO:0043169">
    <property type="term" value="F:cation binding"/>
    <property type="evidence" value="ECO:0007669"/>
    <property type="project" value="InterPro"/>
</dbReference>
<proteinExistence type="inferred from homology"/>
<dbReference type="Pfam" id="PF00128">
    <property type="entry name" value="Alpha-amylase"/>
    <property type="match status" value="1"/>
</dbReference>
<name>M7N3L5_9BACT</name>
<dbReference type="SUPFAM" id="SSF51011">
    <property type="entry name" value="Glycosyl hydrolase domain"/>
    <property type="match status" value="1"/>
</dbReference>
<accession>M7N3L5</accession>
<dbReference type="Gene3D" id="3.90.400.10">
    <property type="entry name" value="Oligo-1,6-glucosidase, Domain 2"/>
    <property type="match status" value="1"/>
</dbReference>
<evidence type="ECO:0000256" key="6">
    <source>
        <dbReference type="SAM" id="SignalP"/>
    </source>
</evidence>
<dbReference type="InterPro" id="IPR017853">
    <property type="entry name" value="GH"/>
</dbReference>
<dbReference type="GO" id="GO:0009313">
    <property type="term" value="P:oligosaccharide catabolic process"/>
    <property type="evidence" value="ECO:0007669"/>
    <property type="project" value="TreeGrafter"/>
</dbReference>
<dbReference type="InterPro" id="IPR013780">
    <property type="entry name" value="Glyco_hydro_b"/>
</dbReference>
<sequence length="522" mass="59005">MKHAYLLPLLAGSLALACSPQPETSQQSPQGAASQWPNAVHYEIFVQSFADSNGDGIGDLRGLTSKLDYLQDLGIKGVWLMPIHPSPSYHKYDVTDYYGIHPDYGSMDDFKTLLREAHQRDIKIIIDLVINHSGKDHPWFQDAITGPDARYRDYYVWANYDSVASQLARKTVSLDSDNLTQWHEAPGNEQRYYGFFWGGMPDLNFDNPALKEEIFKVGRYWLQEIGVDGFRLDAARHIFPDDRPQDNHAFWVEFRQEMEKAKPDVFLVGEVWTPAHEAAPYLKGLHSLFNFDLGYAITRAVQSGQADSLVEEHQQIMRFYQSVTPDYIDATFLTNHDQNRIISELGGDIAKAKVAASLLLTLPGSPFLYYGEEIGMPGKKPDPNIREPFLWNLPDEDNIRTSWITPEYALDRRVRPLSLQQQDSASLYHHYRRLIHARNSSPVLALGSLRQADTRQAGVVSFVREHKGQQLLVLHNITPQPVSVALSETEKGFGRTQLATADGALLAEGIVNLPPYTSLILE</sequence>
<evidence type="ECO:0000256" key="5">
    <source>
        <dbReference type="RuleBase" id="RU361134"/>
    </source>
</evidence>
<keyword evidence="2 5" id="KW-0378">Hydrolase</keyword>
<organism evidence="8 9">
    <name type="scientific">Cesiribacter andamanensis AMV16</name>
    <dbReference type="NCBI Taxonomy" id="1279009"/>
    <lineage>
        <taxon>Bacteria</taxon>
        <taxon>Pseudomonadati</taxon>
        <taxon>Bacteroidota</taxon>
        <taxon>Cytophagia</taxon>
        <taxon>Cytophagales</taxon>
        <taxon>Cesiribacteraceae</taxon>
        <taxon>Cesiribacter</taxon>
    </lineage>
</organism>
<dbReference type="PANTHER" id="PTHR10357:SF179">
    <property type="entry name" value="NEUTRAL AND BASIC AMINO ACID TRANSPORT PROTEIN RBAT"/>
    <property type="match status" value="1"/>
</dbReference>
<dbReference type="InterPro" id="IPR056300">
    <property type="entry name" value="SusG-like_C"/>
</dbReference>
<keyword evidence="5" id="KW-0119">Carbohydrate metabolism</keyword>
<feature type="chain" id="PRO_5004081630" description="Alpha-amylase" evidence="6">
    <location>
        <begin position="18"/>
        <end position="522"/>
    </location>
</feature>
<dbReference type="InterPro" id="IPR006046">
    <property type="entry name" value="Alpha_amylase"/>
</dbReference>